<dbReference type="GO" id="GO:0039666">
    <property type="term" value="P:virion attachment to host cell pilus"/>
    <property type="evidence" value="ECO:0007669"/>
    <property type="project" value="UniProtKB-KW"/>
</dbReference>
<keyword evidence="4" id="KW-0946">Virion</keyword>
<evidence type="ECO:0000256" key="5">
    <source>
        <dbReference type="ARBA" id="ARBA00023104"/>
    </source>
</evidence>
<keyword evidence="2" id="KW-0945">Host-virus interaction</keyword>
<keyword evidence="5" id="KW-1175">Viral attachment to host cell pilus</keyword>
<keyword evidence="3" id="KW-1161">Viral attachment to host cell</keyword>
<sequence>MPETLAESIYKSFNNRDVTWQKNESTPSEVTKVFSIPISWTETRTGSQNPKWRDSVEKLKEAGTAYSRLNRMTYSVGKYKIRVELARTHGLLNYYGESHDYSYIRLPANVVTSSKAYNTALGNFLTDINSAMSPFKGMVFLGELKETLKMLRSPASALRDGFSTFIQRARRHRRSRWSRQDIRNVNHILANSWLEYCYGWIPLMASIKDAAEAYKALQDKVYTSFVSGQSQDDFGGTTSTVFDPWPLYCYIFKTSKEAMRDKVRFKGQVVHRFSGLDTLSAQRVAELSGFRLGEFLPTVWELLPYSFVLDYFTNIGQVLNAVSALAANLAWRSCSRWTSTSIEVSYRADTTRILNELGKLTTTVTESGVPSKCERLNYSRVIPELKVPELVLHLPNNPWQWVNLLALFSARII</sequence>
<evidence type="ECO:0000256" key="1">
    <source>
        <dbReference type="ARBA" id="ARBA00004328"/>
    </source>
</evidence>
<evidence type="ECO:0000256" key="6">
    <source>
        <dbReference type="ARBA" id="ARBA00023296"/>
    </source>
</evidence>
<dbReference type="Pfam" id="PF03863">
    <property type="entry name" value="Phage_mat-A"/>
    <property type="match status" value="1"/>
</dbReference>
<dbReference type="RefSeq" id="YP_010768798.1">
    <property type="nucleotide sequence ID" value="NC_073793.1"/>
</dbReference>
<gene>
    <name evidence="8" type="primary">SRR6960509_1_1</name>
</gene>
<reference evidence="8" key="1">
    <citation type="submission" date="2020-09" db="EMBL/GenBank/DDBJ databases">
        <title>Leviviricetes taxonomy.</title>
        <authorList>
            <person name="Stockdale S.R."/>
            <person name="Callanan J."/>
            <person name="Adriaenssens E.M."/>
            <person name="Kuhn J.H."/>
            <person name="Rumnieks J."/>
            <person name="Shkoporov A."/>
            <person name="Draper L.A."/>
            <person name="Ross P."/>
            <person name="Hill C."/>
        </authorList>
    </citation>
    <scope>NUCLEOTIDE SEQUENCE</scope>
</reference>
<comment type="subcellular location">
    <subcellularLocation>
        <location evidence="1">Virion</location>
    </subcellularLocation>
</comment>
<comment type="similarity">
    <text evidence="7">Belongs to the Leviviricetes maturation protein family.</text>
</comment>
<evidence type="ECO:0000256" key="3">
    <source>
        <dbReference type="ARBA" id="ARBA00022804"/>
    </source>
</evidence>
<accession>A0A8S5L1K0</accession>
<evidence type="ECO:0000256" key="4">
    <source>
        <dbReference type="ARBA" id="ARBA00022844"/>
    </source>
</evidence>
<dbReference type="EMBL" id="BK013684">
    <property type="protein sequence ID" value="DAD50986.1"/>
    <property type="molecule type" value="Genomic_RNA"/>
</dbReference>
<dbReference type="KEGG" id="vg:80396994"/>
<keyword evidence="9" id="KW-1185">Reference proteome</keyword>
<evidence type="ECO:0000256" key="7">
    <source>
        <dbReference type="ARBA" id="ARBA00035110"/>
    </source>
</evidence>
<proteinExistence type="inferred from homology"/>
<keyword evidence="6" id="KW-1160">Virus entry into host cell</keyword>
<name>A0A8S5L1K0_9VIRU</name>
<protein>
    <submittedName>
        <fullName evidence="8">Maturation protein</fullName>
    </submittedName>
</protein>
<organism evidence="8 9">
    <name type="scientific">ssRNA phage SRR6960509_1</name>
    <dbReference type="NCBI Taxonomy" id="2786520"/>
    <lineage>
        <taxon>Viruses</taxon>
        <taxon>Riboviria</taxon>
        <taxon>Orthornavirae</taxon>
        <taxon>Lenarviricota</taxon>
        <taxon>Leviviricetes</taxon>
        <taxon>Norzivirales</taxon>
        <taxon>Atkinsviridae</taxon>
        <taxon>Aldormivirus</taxon>
        <taxon>Aldormivirus pelenecus</taxon>
        <taxon>Ipivevirus pelenecus</taxon>
    </lineage>
</organism>
<evidence type="ECO:0000256" key="2">
    <source>
        <dbReference type="ARBA" id="ARBA00022581"/>
    </source>
</evidence>
<dbReference type="GO" id="GO:0044423">
    <property type="term" value="C:virion component"/>
    <property type="evidence" value="ECO:0007669"/>
    <property type="project" value="UniProtKB-KW"/>
</dbReference>
<dbReference type="Proteomes" id="UP000677268">
    <property type="component" value="Segment"/>
</dbReference>
<dbReference type="InterPro" id="IPR005563">
    <property type="entry name" value="A_protein"/>
</dbReference>
<evidence type="ECO:0000313" key="9">
    <source>
        <dbReference type="Proteomes" id="UP000677268"/>
    </source>
</evidence>
<evidence type="ECO:0000313" key="8">
    <source>
        <dbReference type="EMBL" id="DAD50986.1"/>
    </source>
</evidence>
<dbReference type="GeneID" id="80396994"/>